<evidence type="ECO:0000256" key="9">
    <source>
        <dbReference type="SAM" id="MobiDB-lite"/>
    </source>
</evidence>
<name>A0A3N4LGV6_9PEZI</name>
<dbReference type="InterPro" id="IPR036283">
    <property type="entry name" value="NOB1_Zf-like_sf"/>
</dbReference>
<keyword evidence="6 7" id="KW-0539">Nucleus</keyword>
<proteinExistence type="inferred from homology"/>
<evidence type="ECO:0000256" key="3">
    <source>
        <dbReference type="ARBA" id="ARBA00022723"/>
    </source>
</evidence>
<dbReference type="InterPro" id="IPR039907">
    <property type="entry name" value="NOB1"/>
</dbReference>
<evidence type="ECO:0000256" key="6">
    <source>
        <dbReference type="ARBA" id="ARBA00023242"/>
    </source>
</evidence>
<feature type="binding site" evidence="8">
    <location>
        <position position="283"/>
    </location>
    <ligand>
        <name>Zn(2+)</name>
        <dbReference type="ChEBI" id="CHEBI:29105"/>
    </ligand>
</feature>
<dbReference type="AlphaFoldDB" id="A0A3N4LGV6"/>
<feature type="binding site" evidence="8">
    <location>
        <position position="301"/>
    </location>
    <ligand>
        <name>Zn(2+)</name>
        <dbReference type="ChEBI" id="CHEBI:29105"/>
    </ligand>
</feature>
<dbReference type="InParanoid" id="A0A3N4LGV6"/>
<accession>A0A3N4LGV6</accession>
<keyword evidence="13" id="KW-1185">Reference proteome</keyword>
<feature type="region of interest" description="Disordered" evidence="9">
    <location>
        <begin position="400"/>
        <end position="426"/>
    </location>
</feature>
<dbReference type="FunCoup" id="A0A3N4LGV6">
    <property type="interactions" value="1031"/>
</dbReference>
<dbReference type="CDD" id="cd09876">
    <property type="entry name" value="PIN_Nob1-like"/>
    <property type="match status" value="1"/>
</dbReference>
<evidence type="ECO:0000256" key="5">
    <source>
        <dbReference type="ARBA" id="ARBA00022833"/>
    </source>
</evidence>
<dbReference type="PANTHER" id="PTHR12814:SF2">
    <property type="entry name" value="RNA-BINDING PROTEIN NOB1"/>
    <property type="match status" value="1"/>
</dbReference>
<evidence type="ECO:0000256" key="1">
    <source>
        <dbReference type="ARBA" id="ARBA00005858"/>
    </source>
</evidence>
<dbReference type="Gene3D" id="3.40.50.1010">
    <property type="entry name" value="5'-nuclease"/>
    <property type="match status" value="1"/>
</dbReference>
<evidence type="ECO:0000256" key="8">
    <source>
        <dbReference type="PIRSR" id="PIRSR037125-1"/>
    </source>
</evidence>
<dbReference type="GO" id="GO:0030688">
    <property type="term" value="C:preribosome, small subunit precursor"/>
    <property type="evidence" value="ECO:0007669"/>
    <property type="project" value="TreeGrafter"/>
</dbReference>
<dbReference type="InterPro" id="IPR014881">
    <property type="entry name" value="NOB1_Zn-bd"/>
</dbReference>
<organism evidence="12 13">
    <name type="scientific">Terfezia boudieri ATCC MYA-4762</name>
    <dbReference type="NCBI Taxonomy" id="1051890"/>
    <lineage>
        <taxon>Eukaryota</taxon>
        <taxon>Fungi</taxon>
        <taxon>Dikarya</taxon>
        <taxon>Ascomycota</taxon>
        <taxon>Pezizomycotina</taxon>
        <taxon>Pezizomycetes</taxon>
        <taxon>Pezizales</taxon>
        <taxon>Pezizaceae</taxon>
        <taxon>Terfezia</taxon>
    </lineage>
</organism>
<dbReference type="GO" id="GO:0004521">
    <property type="term" value="F:RNA endonuclease activity"/>
    <property type="evidence" value="ECO:0007669"/>
    <property type="project" value="UniProtKB-UniRule"/>
</dbReference>
<feature type="binding site" evidence="8">
    <location>
        <position position="298"/>
    </location>
    <ligand>
        <name>Zn(2+)</name>
        <dbReference type="ChEBI" id="CHEBI:29105"/>
    </ligand>
</feature>
<evidence type="ECO:0000256" key="4">
    <source>
        <dbReference type="ARBA" id="ARBA00022801"/>
    </source>
</evidence>
<dbReference type="InterPro" id="IPR033411">
    <property type="entry name" value="Ribonuclease_PIN"/>
</dbReference>
<dbReference type="Proteomes" id="UP000267821">
    <property type="component" value="Unassembled WGS sequence"/>
</dbReference>
<keyword evidence="5 7" id="KW-0862">Zinc</keyword>
<evidence type="ECO:0000313" key="12">
    <source>
        <dbReference type="EMBL" id="RPB19901.1"/>
    </source>
</evidence>
<feature type="domain" description="Nin one binding (NOB1) Zn-ribbon-like" evidence="10">
    <location>
        <begin position="273"/>
        <end position="345"/>
    </location>
</feature>
<dbReference type="Pfam" id="PF17146">
    <property type="entry name" value="PIN_6"/>
    <property type="match status" value="1"/>
</dbReference>
<feature type="binding site" evidence="8">
    <location>
        <position position="286"/>
    </location>
    <ligand>
        <name>Zn(2+)</name>
        <dbReference type="ChEBI" id="CHEBI:29105"/>
    </ligand>
</feature>
<evidence type="ECO:0000256" key="2">
    <source>
        <dbReference type="ARBA" id="ARBA00022722"/>
    </source>
</evidence>
<keyword evidence="3 7" id="KW-0479">Metal-binding</keyword>
<evidence type="ECO:0000259" key="10">
    <source>
        <dbReference type="Pfam" id="PF08772"/>
    </source>
</evidence>
<reference evidence="12 13" key="1">
    <citation type="journal article" date="2018" name="Nat. Ecol. Evol.">
        <title>Pezizomycetes genomes reveal the molecular basis of ectomycorrhizal truffle lifestyle.</title>
        <authorList>
            <person name="Murat C."/>
            <person name="Payen T."/>
            <person name="Noel B."/>
            <person name="Kuo A."/>
            <person name="Morin E."/>
            <person name="Chen J."/>
            <person name="Kohler A."/>
            <person name="Krizsan K."/>
            <person name="Balestrini R."/>
            <person name="Da Silva C."/>
            <person name="Montanini B."/>
            <person name="Hainaut M."/>
            <person name="Levati E."/>
            <person name="Barry K.W."/>
            <person name="Belfiori B."/>
            <person name="Cichocki N."/>
            <person name="Clum A."/>
            <person name="Dockter R.B."/>
            <person name="Fauchery L."/>
            <person name="Guy J."/>
            <person name="Iotti M."/>
            <person name="Le Tacon F."/>
            <person name="Lindquist E.A."/>
            <person name="Lipzen A."/>
            <person name="Malagnac F."/>
            <person name="Mello A."/>
            <person name="Molinier V."/>
            <person name="Miyauchi S."/>
            <person name="Poulain J."/>
            <person name="Riccioni C."/>
            <person name="Rubini A."/>
            <person name="Sitrit Y."/>
            <person name="Splivallo R."/>
            <person name="Traeger S."/>
            <person name="Wang M."/>
            <person name="Zifcakova L."/>
            <person name="Wipf D."/>
            <person name="Zambonelli A."/>
            <person name="Paolocci F."/>
            <person name="Nowrousian M."/>
            <person name="Ottonello S."/>
            <person name="Baldrian P."/>
            <person name="Spatafora J.W."/>
            <person name="Henrissat B."/>
            <person name="Nagy L.G."/>
            <person name="Aury J.M."/>
            <person name="Wincker P."/>
            <person name="Grigoriev I.V."/>
            <person name="Bonfante P."/>
            <person name="Martin F.M."/>
        </authorList>
    </citation>
    <scope>NUCLEOTIDE SEQUENCE [LARGE SCALE GENOMIC DNA]</scope>
    <source>
        <strain evidence="12 13">ATCC MYA-4762</strain>
    </source>
</reference>
<keyword evidence="2" id="KW-0540">Nuclease</keyword>
<evidence type="ECO:0000259" key="11">
    <source>
        <dbReference type="Pfam" id="PF17146"/>
    </source>
</evidence>
<dbReference type="PANTHER" id="PTHR12814">
    <property type="entry name" value="RNA-BINDING PROTEIN NOB1"/>
    <property type="match status" value="1"/>
</dbReference>
<evidence type="ECO:0000313" key="13">
    <source>
        <dbReference type="Proteomes" id="UP000267821"/>
    </source>
</evidence>
<dbReference type="PIRSF" id="PIRSF037125">
    <property type="entry name" value="D-site_20S_pre-rRNA_nuclease"/>
    <property type="match status" value="1"/>
</dbReference>
<comment type="similarity">
    <text evidence="1 7">Belongs to the NOB1 family.</text>
</comment>
<dbReference type="FunFam" id="3.40.50.1010:FF:000020">
    <property type="entry name" value="20S-pre-rRNA D-site endonuclease NOB1"/>
    <property type="match status" value="1"/>
</dbReference>
<dbReference type="STRING" id="1051890.A0A3N4LGV6"/>
<dbReference type="GO" id="GO:0016787">
    <property type="term" value="F:hydrolase activity"/>
    <property type="evidence" value="ECO:0007669"/>
    <property type="project" value="UniProtKB-KW"/>
</dbReference>
<feature type="region of interest" description="Disordered" evidence="9">
    <location>
        <begin position="178"/>
        <end position="212"/>
    </location>
</feature>
<dbReference type="GO" id="GO:0005737">
    <property type="term" value="C:cytoplasm"/>
    <property type="evidence" value="ECO:0007669"/>
    <property type="project" value="UniProtKB-ARBA"/>
</dbReference>
<keyword evidence="4" id="KW-0378">Hydrolase</keyword>
<dbReference type="InterPro" id="IPR017117">
    <property type="entry name" value="Nob1_euk"/>
</dbReference>
<dbReference type="SUPFAM" id="SSF144206">
    <property type="entry name" value="NOB1 zinc finger-like"/>
    <property type="match status" value="1"/>
</dbReference>
<comment type="function">
    <text evidence="7">Required for the synthesis of 40S ribosome subunits. Has a role in processing 20S pre-rRNA into the mature 18S rRNA, where it is required for cleavage at the 3' end of the mature 18S rRNA (D-site). Accompanies the 20S pre-rRNA from the nucleus to the cytoplasm.</text>
</comment>
<dbReference type="GO" id="GO:0005730">
    <property type="term" value="C:nucleolus"/>
    <property type="evidence" value="ECO:0007669"/>
    <property type="project" value="UniProtKB-SubCell"/>
</dbReference>
<dbReference type="EMBL" id="ML121582">
    <property type="protein sequence ID" value="RPB19901.1"/>
    <property type="molecule type" value="Genomic_DNA"/>
</dbReference>
<comment type="subcellular location">
    <subcellularLocation>
        <location evidence="7">Nucleus</location>
        <location evidence="7">Nucleolus</location>
    </subcellularLocation>
</comment>
<dbReference type="GO" id="GO:0046872">
    <property type="term" value="F:metal ion binding"/>
    <property type="evidence" value="ECO:0007669"/>
    <property type="project" value="UniProtKB-UniRule"/>
</dbReference>
<dbReference type="Gene3D" id="6.20.210.10">
    <property type="entry name" value="Nin one binding (NOB1), Zn-ribbon-like"/>
    <property type="match status" value="1"/>
</dbReference>
<dbReference type="GO" id="GO:0030490">
    <property type="term" value="P:maturation of SSU-rRNA"/>
    <property type="evidence" value="ECO:0007669"/>
    <property type="project" value="TreeGrafter"/>
</dbReference>
<sequence length="426" mass="47046">MAQVAASSFSAAPKPIRALVLDAAPFLSHSAPPTSLLCRAERVYTTPAVLAEIRDPEARTRLETQWLPFITTRNPRAESVRRVTELARKTGDKEVLSGTDLGILGLAFELECELRGGDEWVRKDGSVNEKEVVMGGVPQEDAISAGGTGARFASGEGQQGGGIIVMEVVEDGIKRVETNKADDLPPSNGVRESMEEDDKRIEAPDSADSDSGEWITPSNIHKYRGAKEFTALATEEQEIPAFAACATSDFAMQNVLLFLPIPLISPTSPYMRIRTIKQWLLRCHACFYITRVMKHQFCPRCGGPTLLRTSCSIDSETGKTTIYLKKNFQWNNRGNVFSVPKPTGGRASGKEGDGVRHELILRADQKEYVRQREEIERRSRKGERDLMDGDYLPGILTGERNWHGGRVKIGHGRQNPNGRKRVGDGK</sequence>
<feature type="domain" description="Ribonuclease PIN" evidence="11">
    <location>
        <begin position="19"/>
        <end position="110"/>
    </location>
</feature>
<evidence type="ECO:0000256" key="7">
    <source>
        <dbReference type="PIRNR" id="PIRNR037125"/>
    </source>
</evidence>
<dbReference type="OrthoDB" id="446759at2759"/>
<gene>
    <name evidence="12" type="ORF">L211DRAFT_589121</name>
</gene>
<dbReference type="Pfam" id="PF08772">
    <property type="entry name" value="Zn_ribbon_NOB1"/>
    <property type="match status" value="1"/>
</dbReference>
<protein>
    <recommendedName>
        <fullName evidence="7">20S-pre-rRNA D-site endonuclease NOB1</fullName>
    </recommendedName>
</protein>